<evidence type="ECO:0000313" key="3">
    <source>
        <dbReference type="Proteomes" id="UP000755667"/>
    </source>
</evidence>
<evidence type="ECO:0000313" key="1">
    <source>
        <dbReference type="EMBL" id="MBM2413877.1"/>
    </source>
</evidence>
<name>A0A9Q2S679_9RHOB</name>
<dbReference type="EMBL" id="JAFBXF010000011">
    <property type="protein sequence ID" value="MBM2418563.1"/>
    <property type="molecule type" value="Genomic_DNA"/>
</dbReference>
<dbReference type="Proteomes" id="UP000809440">
    <property type="component" value="Unassembled WGS sequence"/>
</dbReference>
<dbReference type="Proteomes" id="UP000755667">
    <property type="component" value="Unassembled WGS sequence"/>
</dbReference>
<gene>
    <name evidence="1" type="ORF">JQX41_16280</name>
    <name evidence="2" type="ORF">JQX48_16380</name>
</gene>
<dbReference type="AlphaFoldDB" id="A0A9Q2S679"/>
<dbReference type="SUPFAM" id="SSF158791">
    <property type="entry name" value="MgtE N-terminal domain-like"/>
    <property type="match status" value="1"/>
</dbReference>
<evidence type="ECO:0000313" key="2">
    <source>
        <dbReference type="EMBL" id="MBM2418563.1"/>
    </source>
</evidence>
<comment type="caution">
    <text evidence="1">The sequence shown here is derived from an EMBL/GenBank/DDBJ whole genome shotgun (WGS) entry which is preliminary data.</text>
</comment>
<sequence length="198" mass="21394">MIRRMSRNYGTTKRSKQGTLAIIGTLLLLSSGVRLATEAGQVIASEEASPDRIEAEVLDLSRPDELTVALEAIKGREARLIEREVEIEAREATLIAAEAAIDAELTKLEQAEQSLRDTISIAAAAAEDDLSQLTEVYANMKPKQAAALFEQMESSFAAGFLGRMASDRAARIMAGMTPEKAYQISVELAGRNADIPID</sequence>
<organism evidence="1 3">
    <name type="scientific">Marivita cryptomonadis</name>
    <dbReference type="NCBI Taxonomy" id="505252"/>
    <lineage>
        <taxon>Bacteria</taxon>
        <taxon>Pseudomonadati</taxon>
        <taxon>Pseudomonadota</taxon>
        <taxon>Alphaproteobacteria</taxon>
        <taxon>Rhodobacterales</taxon>
        <taxon>Roseobacteraceae</taxon>
        <taxon>Marivita</taxon>
    </lineage>
</organism>
<accession>A0A9Q2S679</accession>
<evidence type="ECO:0008006" key="5">
    <source>
        <dbReference type="Google" id="ProtNLM"/>
    </source>
</evidence>
<proteinExistence type="predicted"/>
<protein>
    <recommendedName>
        <fullName evidence="5">Magnesium transporter MgtE intracellular domain-containing protein</fullName>
    </recommendedName>
</protein>
<dbReference type="OrthoDB" id="9791432at2"/>
<reference evidence="1 4" key="1">
    <citation type="submission" date="2021-01" db="EMBL/GenBank/DDBJ databases">
        <title>Diatom-associated Roseobacters Show Island Model of Population Structure.</title>
        <authorList>
            <person name="Qu L."/>
            <person name="Feng X."/>
            <person name="Chen Y."/>
            <person name="Li L."/>
            <person name="Wang X."/>
            <person name="Hu Z."/>
            <person name="Wang H."/>
            <person name="Luo H."/>
        </authorList>
    </citation>
    <scope>NUCLEOTIDE SEQUENCE</scope>
    <source>
        <strain evidence="2 4">CC28-63</strain>
        <strain evidence="1">CC28-69</strain>
    </source>
</reference>
<evidence type="ECO:0000313" key="4">
    <source>
        <dbReference type="Proteomes" id="UP000809440"/>
    </source>
</evidence>
<dbReference type="EMBL" id="JAFBXE010000011">
    <property type="protein sequence ID" value="MBM2413877.1"/>
    <property type="molecule type" value="Genomic_DNA"/>
</dbReference>
<keyword evidence="4" id="KW-1185">Reference proteome</keyword>